<evidence type="ECO:0000256" key="1">
    <source>
        <dbReference type="SAM" id="SignalP"/>
    </source>
</evidence>
<dbReference type="EMBL" id="KP792948">
    <property type="protein sequence ID" value="AKT09024.1"/>
    <property type="molecule type" value="mRNA"/>
</dbReference>
<keyword evidence="2" id="KW-0528">Neurotoxin</keyword>
<keyword evidence="2" id="KW-0800">Toxin</keyword>
<protein>
    <submittedName>
        <fullName evidence="2">Putative neurotoxin LTDF 14-01</fullName>
    </submittedName>
</protein>
<reference evidence="2" key="2">
    <citation type="submission" date="2015-02" db="EMBL/GenBank/DDBJ databases">
        <authorList>
            <person name="Chooi Y.-H."/>
        </authorList>
    </citation>
    <scope>NUCLEOTIDE SEQUENCE</scope>
</reference>
<name>A0A0K1D8F4_9ARAC</name>
<accession>A0A0K1D8F4</accession>
<feature type="chain" id="PRO_5005458262" evidence="1">
    <location>
        <begin position="20"/>
        <end position="111"/>
    </location>
</feature>
<sequence length="111" mass="12518">MVKSIVVFAFLIAAVYSFAAEQDEDLFSQDAEVEVVPEEARRSLPPGSKCDGNAPQPHCQCYGKWHRCDCDGARCHCKPGTKHTCIQKLKCPNKREWGPYWRSEETGRSPC</sequence>
<dbReference type="AlphaFoldDB" id="A0A0K1D8F4"/>
<keyword evidence="1" id="KW-0732">Signal</keyword>
<feature type="signal peptide" evidence="1">
    <location>
        <begin position="1"/>
        <end position="19"/>
    </location>
</feature>
<proteinExistence type="evidence at transcript level"/>
<organism evidence="2">
    <name type="scientific">Dolomedes fimbriatus</name>
    <dbReference type="NCBI Taxonomy" id="1432569"/>
    <lineage>
        <taxon>Eukaryota</taxon>
        <taxon>Metazoa</taxon>
        <taxon>Ecdysozoa</taxon>
        <taxon>Arthropoda</taxon>
        <taxon>Chelicerata</taxon>
        <taxon>Arachnida</taxon>
        <taxon>Araneae</taxon>
        <taxon>Araneomorphae</taxon>
        <taxon>Entelegynae</taxon>
        <taxon>Lycosoidea</taxon>
        <taxon>Pisauridae</taxon>
        <taxon>Dolomedes</taxon>
    </lineage>
</organism>
<reference evidence="2" key="1">
    <citation type="journal article" date="2014" name="Sci. Data">
        <title>Comprehensive analysis of the venom gland transcriptome of the spider Dolomedes fimbriatus.</title>
        <authorList>
            <person name="Kozlov S.A."/>
            <person name="Lazarev V.N."/>
            <person name="Kostryukova E.S."/>
            <person name="Selezneva O.V."/>
            <person name="Ospanova E.A."/>
            <person name="Alexeev D.G."/>
            <person name="Govorun V.M."/>
            <person name="Grishin E.V."/>
        </authorList>
    </citation>
    <scope>NUCLEOTIDE SEQUENCE</scope>
</reference>
<evidence type="ECO:0000313" key="2">
    <source>
        <dbReference type="EMBL" id="AKT09024.1"/>
    </source>
</evidence>